<accession>A0A2M4B6B9</accession>
<protein>
    <submittedName>
        <fullName evidence="1">Putative secreted protein</fullName>
    </submittedName>
</protein>
<proteinExistence type="predicted"/>
<dbReference type="AlphaFoldDB" id="A0A2M4B6B9"/>
<organism evidence="1">
    <name type="scientific">Anopheles triannulatus</name>
    <dbReference type="NCBI Taxonomy" id="58253"/>
    <lineage>
        <taxon>Eukaryota</taxon>
        <taxon>Metazoa</taxon>
        <taxon>Ecdysozoa</taxon>
        <taxon>Arthropoda</taxon>
        <taxon>Hexapoda</taxon>
        <taxon>Insecta</taxon>
        <taxon>Pterygota</taxon>
        <taxon>Neoptera</taxon>
        <taxon>Endopterygota</taxon>
        <taxon>Diptera</taxon>
        <taxon>Nematocera</taxon>
        <taxon>Culicoidea</taxon>
        <taxon>Culicidae</taxon>
        <taxon>Anophelinae</taxon>
        <taxon>Anopheles</taxon>
    </lineage>
</organism>
<evidence type="ECO:0000313" key="1">
    <source>
        <dbReference type="EMBL" id="MBW48552.1"/>
    </source>
</evidence>
<sequence>MAGRAWFMVLQTSVRATNHGAPSLLSPTKTHPPGDGEIVILSHSLIAARQVRGARAGMRMAIFTLAKAPTVD</sequence>
<reference evidence="1" key="1">
    <citation type="submission" date="2018-01" db="EMBL/GenBank/DDBJ databases">
        <title>An insight into the sialome of Amazonian anophelines.</title>
        <authorList>
            <person name="Ribeiro J.M."/>
            <person name="Scarpassa V."/>
            <person name="Calvo E."/>
        </authorList>
    </citation>
    <scope>NUCLEOTIDE SEQUENCE</scope>
    <source>
        <tissue evidence="1">Salivary glands</tissue>
    </source>
</reference>
<dbReference type="EMBL" id="GGFK01015231">
    <property type="protein sequence ID" value="MBW48552.1"/>
    <property type="molecule type" value="Transcribed_RNA"/>
</dbReference>
<name>A0A2M4B6B9_9DIPT</name>